<dbReference type="EMBL" id="GECU01026006">
    <property type="protein sequence ID" value="JAS81700.1"/>
    <property type="molecule type" value="Transcribed_RNA"/>
</dbReference>
<dbReference type="AlphaFoldDB" id="A0A1B6I480"/>
<proteinExistence type="predicted"/>
<dbReference type="GO" id="GO:0005886">
    <property type="term" value="C:plasma membrane"/>
    <property type="evidence" value="ECO:0007669"/>
    <property type="project" value="TreeGrafter"/>
</dbReference>
<protein>
    <submittedName>
        <fullName evidence="2">Uncharacterized protein</fullName>
    </submittedName>
</protein>
<accession>A0A1B6I480</accession>
<dbReference type="PANTHER" id="PTHR39960">
    <property type="entry name" value="LD34147P"/>
    <property type="match status" value="1"/>
</dbReference>
<evidence type="ECO:0000313" key="2">
    <source>
        <dbReference type="EMBL" id="JAS81700.1"/>
    </source>
</evidence>
<reference evidence="2" key="1">
    <citation type="submission" date="2015-11" db="EMBL/GenBank/DDBJ databases">
        <title>De novo transcriptome assembly of four potential Pierce s Disease insect vectors from Arizona vineyards.</title>
        <authorList>
            <person name="Tassone E.E."/>
        </authorList>
    </citation>
    <scope>NUCLEOTIDE SEQUENCE</scope>
</reference>
<evidence type="ECO:0000256" key="1">
    <source>
        <dbReference type="SAM" id="MobiDB-lite"/>
    </source>
</evidence>
<gene>
    <name evidence="2" type="ORF">g.49658</name>
</gene>
<sequence length="158" mass="17466">MKDLNMTVNKRFDNISFTILDNQNGGLTNLSSKIEHEISQVWRQIGIMYQQLTASAGALDRLQQQTDAYVNGSLQTMDSMEGKVGQITGRMGEVDDNLNYLLGRLSLVTQEFNQIKSGLGQALDSIKSSFKTVQEQIKDVGPGPNPIPSEETDVDNQV</sequence>
<feature type="region of interest" description="Disordered" evidence="1">
    <location>
        <begin position="137"/>
        <end position="158"/>
    </location>
</feature>
<name>A0A1B6I480_9HEMI</name>
<organism evidence="2">
    <name type="scientific">Homalodisca liturata</name>
    <dbReference type="NCBI Taxonomy" id="320908"/>
    <lineage>
        <taxon>Eukaryota</taxon>
        <taxon>Metazoa</taxon>
        <taxon>Ecdysozoa</taxon>
        <taxon>Arthropoda</taxon>
        <taxon>Hexapoda</taxon>
        <taxon>Insecta</taxon>
        <taxon>Pterygota</taxon>
        <taxon>Neoptera</taxon>
        <taxon>Paraneoptera</taxon>
        <taxon>Hemiptera</taxon>
        <taxon>Auchenorrhyncha</taxon>
        <taxon>Membracoidea</taxon>
        <taxon>Cicadellidae</taxon>
        <taxon>Cicadellinae</taxon>
        <taxon>Proconiini</taxon>
        <taxon>Homalodisca</taxon>
    </lineage>
</organism>
<dbReference type="PANTHER" id="PTHR39960:SF1">
    <property type="entry name" value="LD34147P"/>
    <property type="match status" value="1"/>
</dbReference>